<dbReference type="FunFam" id="2.60.120.10:FF:000078">
    <property type="entry name" value="Cyclic nucleotide-gated channel"/>
    <property type="match status" value="1"/>
</dbReference>
<dbReference type="Pfam" id="PF00520">
    <property type="entry name" value="Ion_trans"/>
    <property type="match status" value="1"/>
</dbReference>
<evidence type="ECO:0000256" key="9">
    <source>
        <dbReference type="SAM" id="MobiDB-lite"/>
    </source>
</evidence>
<dbReference type="PANTHER" id="PTHR45638">
    <property type="entry name" value="CYCLIC NUCLEOTIDE-GATED CATION CHANNEL SUBUNIT A"/>
    <property type="match status" value="1"/>
</dbReference>
<dbReference type="Gene3D" id="1.10.287.70">
    <property type="match status" value="1"/>
</dbReference>
<dbReference type="FunFam" id="1.10.287.630:FF:000001">
    <property type="entry name" value="Cyclic nucleotide-gated channel alpha 3"/>
    <property type="match status" value="1"/>
</dbReference>
<evidence type="ECO:0000256" key="2">
    <source>
        <dbReference type="ARBA" id="ARBA00022448"/>
    </source>
</evidence>
<dbReference type="InterPro" id="IPR005821">
    <property type="entry name" value="Ion_trans_dom"/>
</dbReference>
<proteinExistence type="predicted"/>
<feature type="transmembrane region" description="Helical" evidence="10">
    <location>
        <begin position="253"/>
        <end position="274"/>
    </location>
</feature>
<feature type="compositionally biased region" description="Low complexity" evidence="9">
    <location>
        <begin position="730"/>
        <end position="745"/>
    </location>
</feature>
<feature type="compositionally biased region" description="Basic residues" evidence="9">
    <location>
        <begin position="717"/>
        <end position="726"/>
    </location>
</feature>
<keyword evidence="13" id="KW-1185">Reference proteome</keyword>
<keyword evidence="4 10" id="KW-1133">Transmembrane helix</keyword>
<feature type="transmembrane region" description="Helical" evidence="10">
    <location>
        <begin position="434"/>
        <end position="453"/>
    </location>
</feature>
<keyword evidence="7" id="KW-1071">Ligand-gated ion channel</keyword>
<evidence type="ECO:0000256" key="1">
    <source>
        <dbReference type="ARBA" id="ARBA00004141"/>
    </source>
</evidence>
<dbReference type="EMBL" id="JBICCN010000143">
    <property type="protein sequence ID" value="KAL3090323.1"/>
    <property type="molecule type" value="Genomic_DNA"/>
</dbReference>
<feature type="transmembrane region" description="Helical" evidence="10">
    <location>
        <begin position="360"/>
        <end position="383"/>
    </location>
</feature>
<dbReference type="InterPro" id="IPR000595">
    <property type="entry name" value="cNMP-bd_dom"/>
</dbReference>
<feature type="region of interest" description="Disordered" evidence="9">
    <location>
        <begin position="704"/>
        <end position="753"/>
    </location>
</feature>
<keyword evidence="2" id="KW-0813">Transport</keyword>
<dbReference type="SMART" id="SM00100">
    <property type="entry name" value="cNMP"/>
    <property type="match status" value="1"/>
</dbReference>
<dbReference type="Gene3D" id="2.60.120.10">
    <property type="entry name" value="Jelly Rolls"/>
    <property type="match status" value="1"/>
</dbReference>
<protein>
    <recommendedName>
        <fullName evidence="11">Cyclic nucleotide-binding domain-containing protein</fullName>
    </recommendedName>
</protein>
<dbReference type="Proteomes" id="UP001620645">
    <property type="component" value="Unassembled WGS sequence"/>
</dbReference>
<dbReference type="Gene3D" id="1.10.287.630">
    <property type="entry name" value="Helix hairpin bin"/>
    <property type="match status" value="1"/>
</dbReference>
<dbReference type="PROSITE" id="PS00888">
    <property type="entry name" value="CNMP_BINDING_1"/>
    <property type="match status" value="1"/>
</dbReference>
<evidence type="ECO:0000256" key="3">
    <source>
        <dbReference type="ARBA" id="ARBA00022692"/>
    </source>
</evidence>
<evidence type="ECO:0000313" key="13">
    <source>
        <dbReference type="Proteomes" id="UP001620645"/>
    </source>
</evidence>
<evidence type="ECO:0000256" key="6">
    <source>
        <dbReference type="ARBA" id="ARBA00023136"/>
    </source>
</evidence>
<name>A0ABD2JIN7_HETSC</name>
<dbReference type="GO" id="GO:0016020">
    <property type="term" value="C:membrane"/>
    <property type="evidence" value="ECO:0007669"/>
    <property type="project" value="UniProtKB-SubCell"/>
</dbReference>
<dbReference type="AlphaFoldDB" id="A0ABD2JIN7"/>
<evidence type="ECO:0000256" key="5">
    <source>
        <dbReference type="ARBA" id="ARBA00023065"/>
    </source>
</evidence>
<feature type="compositionally biased region" description="Basic and acidic residues" evidence="9">
    <location>
        <begin position="156"/>
        <end position="166"/>
    </location>
</feature>
<reference evidence="12 13" key="1">
    <citation type="submission" date="2024-10" db="EMBL/GenBank/DDBJ databases">
        <authorList>
            <person name="Kim D."/>
        </authorList>
    </citation>
    <scope>NUCLEOTIDE SEQUENCE [LARGE SCALE GENOMIC DNA]</scope>
    <source>
        <strain evidence="12">Taebaek</strain>
    </source>
</reference>
<keyword evidence="8" id="KW-0407">Ion channel</keyword>
<dbReference type="Pfam" id="PF00027">
    <property type="entry name" value="cNMP_binding"/>
    <property type="match status" value="1"/>
</dbReference>
<comment type="caution">
    <text evidence="12">The sequence shown here is derived from an EMBL/GenBank/DDBJ whole genome shotgun (WGS) entry which is preliminary data.</text>
</comment>
<evidence type="ECO:0000256" key="8">
    <source>
        <dbReference type="ARBA" id="ARBA00023303"/>
    </source>
</evidence>
<dbReference type="SUPFAM" id="SSF81324">
    <property type="entry name" value="Voltage-gated potassium channels"/>
    <property type="match status" value="1"/>
</dbReference>
<sequence>MRRHPSVPTNNFKKRIKRRVHSIADVLTNISTNLLDSARSATSGDLGTARQTPGATEREMDGEKRALPGEVISRHDAKGTKECTSTRIVVDEVDTLPFPDQLMPLADSPSFSSFAPSAMPSSRHHTDTASQLSFIVKEKLHEFARDLRRRTSAVREELVREPTPDDERAEEEGTTVADSEAGAKASLVSLIGLHRGDQLEDIVATPSRLLPSHIDTFGSFYVGWLSFVLVAFLYNAFVIPLRCSYPYQTSSNLRLWLLCDYTADLIYLLDLVLVKPRMTFMRDGIVVKASSDMLSHYFQSGVFKLDLLSLLPLDALYFFTGPVSAWRFCRLFKLNSFWEFFDLLDSAFSNPYAVRIAKTFFYMIYIIHCNSCVYYVLSAWQAFGQIPYFYKGKWYLNKWVYNNEGNAYIRCFYFTAAVATSTGNNPMPTNVVEYLYMTFSWMMGVFVFALLLGQIRDIVSNANKNNEEFRTTMDKALSECKRLDLPEHLTARVRSWFLYTWERQRTLEEKKLVEKLPLKLQTDLALSVHYSTLGKVKLFQDADRAFLRDLVLRLRPAIFLPGDMICRKGDVGKEMYIVNNGILEVVGGEHNELVFATLAEGSVFGEISLLAIGGNNRRTANIRSKGYSTLFVLSKEELNDVIKDYPDAQQLLKKKARKDQKGNANAAEARRTLIERCRVSCDLRTPRMLAAVAQLLPPDSQTVKQLGKSLGEDSAQRHRNPLRKSRWSTLPPESSSEAEFPSLSARNESTKSE</sequence>
<dbReference type="InterPro" id="IPR014710">
    <property type="entry name" value="RmlC-like_jellyroll"/>
</dbReference>
<comment type="subcellular location">
    <subcellularLocation>
        <location evidence="1">Membrane</location>
        <topology evidence="1">Multi-pass membrane protein</topology>
    </subcellularLocation>
</comment>
<dbReference type="SUPFAM" id="SSF51206">
    <property type="entry name" value="cAMP-binding domain-like"/>
    <property type="match status" value="1"/>
</dbReference>
<feature type="compositionally biased region" description="Polar residues" evidence="9">
    <location>
        <begin position="39"/>
        <end position="54"/>
    </location>
</feature>
<dbReference type="PANTHER" id="PTHR45638:SF1">
    <property type="entry name" value="CYCLIC NUCLEOTIDE-GATED ION CHANNEL SUBUNIT B, ISOFORM A"/>
    <property type="match status" value="1"/>
</dbReference>
<organism evidence="12 13">
    <name type="scientific">Heterodera schachtii</name>
    <name type="common">Sugarbeet cyst nematode worm</name>
    <name type="synonym">Tylenchus schachtii</name>
    <dbReference type="NCBI Taxonomy" id="97005"/>
    <lineage>
        <taxon>Eukaryota</taxon>
        <taxon>Metazoa</taxon>
        <taxon>Ecdysozoa</taxon>
        <taxon>Nematoda</taxon>
        <taxon>Chromadorea</taxon>
        <taxon>Rhabditida</taxon>
        <taxon>Tylenchina</taxon>
        <taxon>Tylenchomorpha</taxon>
        <taxon>Tylenchoidea</taxon>
        <taxon>Heteroderidae</taxon>
        <taxon>Heteroderinae</taxon>
        <taxon>Heterodera</taxon>
    </lineage>
</organism>
<dbReference type="PROSITE" id="PS50042">
    <property type="entry name" value="CNMP_BINDING_3"/>
    <property type="match status" value="1"/>
</dbReference>
<feature type="region of interest" description="Disordered" evidence="9">
    <location>
        <begin position="156"/>
        <end position="177"/>
    </location>
</feature>
<accession>A0ABD2JIN7</accession>
<gene>
    <name evidence="12" type="ORF">niasHS_006775</name>
</gene>
<dbReference type="InterPro" id="IPR018490">
    <property type="entry name" value="cNMP-bd_dom_sf"/>
</dbReference>
<dbReference type="CDD" id="cd00038">
    <property type="entry name" value="CAP_ED"/>
    <property type="match status" value="1"/>
</dbReference>
<evidence type="ECO:0000256" key="7">
    <source>
        <dbReference type="ARBA" id="ARBA00023286"/>
    </source>
</evidence>
<keyword evidence="3 10" id="KW-0812">Transmembrane</keyword>
<keyword evidence="6 10" id="KW-0472">Membrane</keyword>
<dbReference type="PROSITE" id="PS00889">
    <property type="entry name" value="CNMP_BINDING_2"/>
    <property type="match status" value="1"/>
</dbReference>
<feature type="transmembrane region" description="Helical" evidence="10">
    <location>
        <begin position="218"/>
        <end position="241"/>
    </location>
</feature>
<feature type="region of interest" description="Disordered" evidence="9">
    <location>
        <begin position="39"/>
        <end position="62"/>
    </location>
</feature>
<dbReference type="FunFam" id="1.10.287.70:FF:000072">
    <property type="entry name" value="Cyclic nucleotide gated channel beta 3"/>
    <property type="match status" value="1"/>
</dbReference>
<evidence type="ECO:0000256" key="4">
    <source>
        <dbReference type="ARBA" id="ARBA00022989"/>
    </source>
</evidence>
<evidence type="ECO:0000313" key="12">
    <source>
        <dbReference type="EMBL" id="KAL3090323.1"/>
    </source>
</evidence>
<dbReference type="InterPro" id="IPR018488">
    <property type="entry name" value="cNMP-bd_CS"/>
</dbReference>
<dbReference type="InterPro" id="IPR050866">
    <property type="entry name" value="CNG_cation_channel"/>
</dbReference>
<keyword evidence="5" id="KW-0406">Ion transport</keyword>
<feature type="domain" description="Cyclic nucleotide-binding" evidence="11">
    <location>
        <begin position="538"/>
        <end position="642"/>
    </location>
</feature>
<evidence type="ECO:0000259" key="11">
    <source>
        <dbReference type="PROSITE" id="PS50042"/>
    </source>
</evidence>
<evidence type="ECO:0000256" key="10">
    <source>
        <dbReference type="SAM" id="Phobius"/>
    </source>
</evidence>
<dbReference type="GO" id="GO:0034220">
    <property type="term" value="P:monoatomic ion transmembrane transport"/>
    <property type="evidence" value="ECO:0007669"/>
    <property type="project" value="UniProtKB-KW"/>
</dbReference>